<dbReference type="GO" id="GO:0005743">
    <property type="term" value="C:mitochondrial inner membrane"/>
    <property type="evidence" value="ECO:0007669"/>
    <property type="project" value="TreeGrafter"/>
</dbReference>
<dbReference type="SUPFAM" id="SSF50985">
    <property type="entry name" value="RCC1/BLIP-II"/>
    <property type="match status" value="1"/>
</dbReference>
<feature type="repeat" description="RCC1" evidence="1">
    <location>
        <begin position="247"/>
        <end position="299"/>
    </location>
</feature>
<dbReference type="GO" id="GO:0019843">
    <property type="term" value="F:rRNA binding"/>
    <property type="evidence" value="ECO:0007669"/>
    <property type="project" value="TreeGrafter"/>
</dbReference>
<dbReference type="InterPro" id="IPR009091">
    <property type="entry name" value="RCC1/BLIP-II"/>
</dbReference>
<dbReference type="PANTHER" id="PTHR46337">
    <property type="entry name" value="RCC1-LIKE G EXCHANGING FACTOR-LIKE PROTEIN"/>
    <property type="match status" value="1"/>
</dbReference>
<proteinExistence type="predicted"/>
<accession>T1J6W7</accession>
<reference evidence="3" key="1">
    <citation type="submission" date="2011-05" db="EMBL/GenBank/DDBJ databases">
        <authorList>
            <person name="Richards S.R."/>
            <person name="Qu J."/>
            <person name="Jiang H."/>
            <person name="Jhangiani S.N."/>
            <person name="Agravi P."/>
            <person name="Goodspeed R."/>
            <person name="Gross S."/>
            <person name="Mandapat C."/>
            <person name="Jackson L."/>
            <person name="Mathew T."/>
            <person name="Pu L."/>
            <person name="Thornton R."/>
            <person name="Saada N."/>
            <person name="Wilczek-Boney K.B."/>
            <person name="Lee S."/>
            <person name="Kovar C."/>
            <person name="Wu Y."/>
            <person name="Scherer S.E."/>
            <person name="Worley K.C."/>
            <person name="Muzny D.M."/>
            <person name="Gibbs R."/>
        </authorList>
    </citation>
    <scope>NUCLEOTIDE SEQUENCE</scope>
    <source>
        <strain evidence="3">Brora</strain>
    </source>
</reference>
<dbReference type="PRINTS" id="PR00633">
    <property type="entry name" value="RCCNDNSATION"/>
</dbReference>
<feature type="repeat" description="RCC1" evidence="1">
    <location>
        <begin position="353"/>
        <end position="410"/>
    </location>
</feature>
<dbReference type="Proteomes" id="UP000014500">
    <property type="component" value="Unassembled WGS sequence"/>
</dbReference>
<dbReference type="Pfam" id="PF13540">
    <property type="entry name" value="RCC1_2"/>
    <property type="match status" value="2"/>
</dbReference>
<organism evidence="2 3">
    <name type="scientific">Strigamia maritima</name>
    <name type="common">European centipede</name>
    <name type="synonym">Geophilus maritimus</name>
    <dbReference type="NCBI Taxonomy" id="126957"/>
    <lineage>
        <taxon>Eukaryota</taxon>
        <taxon>Metazoa</taxon>
        <taxon>Ecdysozoa</taxon>
        <taxon>Arthropoda</taxon>
        <taxon>Myriapoda</taxon>
        <taxon>Chilopoda</taxon>
        <taxon>Pleurostigmophora</taxon>
        <taxon>Geophilomorpha</taxon>
        <taxon>Linotaeniidae</taxon>
        <taxon>Strigamia</taxon>
    </lineage>
</organism>
<dbReference type="InterPro" id="IPR000408">
    <property type="entry name" value="Reg_chr_condens"/>
</dbReference>
<dbReference type="Pfam" id="PF00415">
    <property type="entry name" value="RCC1"/>
    <property type="match status" value="2"/>
</dbReference>
<dbReference type="PhylomeDB" id="T1J6W7"/>
<dbReference type="GO" id="GO:0070131">
    <property type="term" value="P:positive regulation of mitochondrial translation"/>
    <property type="evidence" value="ECO:0007669"/>
    <property type="project" value="TreeGrafter"/>
</dbReference>
<dbReference type="PROSITE" id="PS50012">
    <property type="entry name" value="RCC1_3"/>
    <property type="match status" value="6"/>
</dbReference>
<evidence type="ECO:0008006" key="4">
    <source>
        <dbReference type="Google" id="ProtNLM"/>
    </source>
</evidence>
<dbReference type="EnsemblMetazoa" id="SMAR009396-RA">
    <property type="protein sequence ID" value="SMAR009396-PA"/>
    <property type="gene ID" value="SMAR009396"/>
</dbReference>
<dbReference type="Gene3D" id="2.130.10.30">
    <property type="entry name" value="Regulator of chromosome condensation 1/beta-lactamase-inhibitor protein II"/>
    <property type="match status" value="2"/>
</dbReference>
<sequence>MVSRAFSVSFRCVKTNNVCPHSYNVTSGFHHAATLFNPIQSPEEKQKIPIFKYGAKEQQRSKRIYLWGCAATGALGEPRYLKPTQKRARALLSLHKPGRLRFAELNDVTDVACGFGFTVFAVRSKNQAKVFGTGINTSSQIGVHEVRKGHPFEFVLSPLPIAVPLLNPSETKVLQVACGRAHTLILTDKEGIFSLGNNSFGQCGRPIVHKEDYRANPTIHKVRGLDDVTIKKIVCGQDHTVFLTDEGKVYACGWGADGQTGLGHFESRWQPGLVKGDIGNERIVHLSSSGDCVLAVSDNGDVFGWGNSEYKQLAPATDEQQICYARYFKIREFGKILQAAAASTMCAILNDRGHVFVWGYGVLGKGPIVESISYPDMLPEPLFGRNVFNTDVTVTDINAGLNHFAAITNKGDLYMWGKNSRSCLGLGHPKDQYFPFKVCVPAEVQRLSCGKDHTAAFCKAFV</sequence>
<dbReference type="HOGENOM" id="CLU_037900_0_0_1"/>
<feature type="repeat" description="RCC1" evidence="1">
    <location>
        <begin position="411"/>
        <end position="460"/>
    </location>
</feature>
<dbReference type="AlphaFoldDB" id="T1J6W7"/>
<feature type="repeat" description="RCC1" evidence="1">
    <location>
        <begin position="128"/>
        <end position="189"/>
    </location>
</feature>
<reference evidence="2" key="2">
    <citation type="submission" date="2015-02" db="UniProtKB">
        <authorList>
            <consortium name="EnsemblMetazoa"/>
        </authorList>
    </citation>
    <scope>IDENTIFICATION</scope>
</reference>
<keyword evidence="3" id="KW-1185">Reference proteome</keyword>
<evidence type="ECO:0000256" key="1">
    <source>
        <dbReference type="PROSITE-ProRule" id="PRU00235"/>
    </source>
</evidence>
<protein>
    <recommendedName>
        <fullName evidence="4">RCC1-like G exchanging factor-like protein</fullName>
    </recommendedName>
</protein>
<dbReference type="OMA" id="GSFCMAL"/>
<dbReference type="InterPro" id="IPR053035">
    <property type="entry name" value="Mitochondrial_GEF_domain"/>
</dbReference>
<feature type="repeat" description="RCC1" evidence="1">
    <location>
        <begin position="190"/>
        <end position="246"/>
    </location>
</feature>
<dbReference type="STRING" id="126957.T1J6W7"/>
<evidence type="ECO:0000313" key="2">
    <source>
        <dbReference type="EnsemblMetazoa" id="SMAR009396-PA"/>
    </source>
</evidence>
<feature type="repeat" description="RCC1" evidence="1">
    <location>
        <begin position="62"/>
        <end position="124"/>
    </location>
</feature>
<evidence type="ECO:0000313" key="3">
    <source>
        <dbReference type="Proteomes" id="UP000014500"/>
    </source>
</evidence>
<dbReference type="EMBL" id="JH431896">
    <property type="status" value="NOT_ANNOTATED_CDS"/>
    <property type="molecule type" value="Genomic_DNA"/>
</dbReference>
<name>T1J6W7_STRMM</name>
<dbReference type="eggNOG" id="KOG1426">
    <property type="taxonomic scope" value="Eukaryota"/>
</dbReference>
<dbReference type="PANTHER" id="PTHR46337:SF1">
    <property type="entry name" value="RCC1-LIKE G EXCHANGING FACTOR-LIKE PROTEIN"/>
    <property type="match status" value="1"/>
</dbReference>
<dbReference type="GO" id="GO:0005085">
    <property type="term" value="F:guanyl-nucleotide exchange factor activity"/>
    <property type="evidence" value="ECO:0007669"/>
    <property type="project" value="TreeGrafter"/>
</dbReference>